<accession>A0AAD5LZN6</accession>
<comment type="caution">
    <text evidence="1">The sequence shown here is derived from an EMBL/GenBank/DDBJ whole genome shotgun (WGS) entry which is preliminary data.</text>
</comment>
<name>A0AAD5LZN6_PARTN</name>
<keyword evidence="2" id="KW-1185">Reference proteome</keyword>
<evidence type="ECO:0000313" key="2">
    <source>
        <dbReference type="Proteomes" id="UP001196413"/>
    </source>
</evidence>
<reference evidence="1" key="1">
    <citation type="submission" date="2021-06" db="EMBL/GenBank/DDBJ databases">
        <title>Parelaphostrongylus tenuis whole genome reference sequence.</title>
        <authorList>
            <person name="Garwood T.J."/>
            <person name="Larsen P.A."/>
            <person name="Fountain-Jones N.M."/>
            <person name="Garbe J.R."/>
            <person name="Macchietto M.G."/>
            <person name="Kania S.A."/>
            <person name="Gerhold R.W."/>
            <person name="Richards J.E."/>
            <person name="Wolf T.M."/>
        </authorList>
    </citation>
    <scope>NUCLEOTIDE SEQUENCE</scope>
    <source>
        <strain evidence="1">MNPRO001-30</strain>
        <tissue evidence="1">Meninges</tissue>
    </source>
</reference>
<protein>
    <submittedName>
        <fullName evidence="1">Uncharacterized protein</fullName>
    </submittedName>
</protein>
<organism evidence="1 2">
    <name type="scientific">Parelaphostrongylus tenuis</name>
    <name type="common">Meningeal worm</name>
    <dbReference type="NCBI Taxonomy" id="148309"/>
    <lineage>
        <taxon>Eukaryota</taxon>
        <taxon>Metazoa</taxon>
        <taxon>Ecdysozoa</taxon>
        <taxon>Nematoda</taxon>
        <taxon>Chromadorea</taxon>
        <taxon>Rhabditida</taxon>
        <taxon>Rhabditina</taxon>
        <taxon>Rhabditomorpha</taxon>
        <taxon>Strongyloidea</taxon>
        <taxon>Metastrongylidae</taxon>
        <taxon>Parelaphostrongylus</taxon>
    </lineage>
</organism>
<dbReference type="AlphaFoldDB" id="A0AAD5LZN6"/>
<dbReference type="EMBL" id="JAHQIW010000411">
    <property type="protein sequence ID" value="KAJ1347948.1"/>
    <property type="molecule type" value="Genomic_DNA"/>
</dbReference>
<evidence type="ECO:0000313" key="1">
    <source>
        <dbReference type="EMBL" id="KAJ1347948.1"/>
    </source>
</evidence>
<proteinExistence type="predicted"/>
<sequence>MNVEEDTLRKQWTSRSVFIDGQLRPPAQEAYGIRDDFQQHLTRIGCDSCNRITFEILLAQLGVPHPRSSIYAKEWFSWRICKITNKHIGW</sequence>
<gene>
    <name evidence="1" type="ORF">KIN20_003135</name>
</gene>
<dbReference type="Proteomes" id="UP001196413">
    <property type="component" value="Unassembled WGS sequence"/>
</dbReference>